<evidence type="ECO:0000313" key="4">
    <source>
        <dbReference type="Proteomes" id="UP000198211"/>
    </source>
</evidence>
<comment type="caution">
    <text evidence="3">The sequence shown here is derived from an EMBL/GenBank/DDBJ whole genome shotgun (WGS) entry which is preliminary data.</text>
</comment>
<evidence type="ECO:0000256" key="2">
    <source>
        <dbReference type="SAM" id="MobiDB-lite"/>
    </source>
</evidence>
<feature type="coiled-coil region" evidence="1">
    <location>
        <begin position="20"/>
        <end position="78"/>
    </location>
</feature>
<keyword evidence="1" id="KW-0175">Coiled coil</keyword>
<reference evidence="4" key="1">
    <citation type="submission" date="2017-03" db="EMBL/GenBank/DDBJ databases">
        <title>Phytopthora megakarya and P. palmivora, two closely related causual agents of cacao black pod achieved similar genome size and gene model numbers by different mechanisms.</title>
        <authorList>
            <person name="Ali S."/>
            <person name="Shao J."/>
            <person name="Larry D.J."/>
            <person name="Kronmiller B."/>
            <person name="Shen D."/>
            <person name="Strem M.D."/>
            <person name="Melnick R.L."/>
            <person name="Guiltinan M.J."/>
            <person name="Tyler B.M."/>
            <person name="Meinhardt L.W."/>
            <person name="Bailey B.A."/>
        </authorList>
    </citation>
    <scope>NUCLEOTIDE SEQUENCE [LARGE SCALE GENOMIC DNA]</scope>
    <source>
        <strain evidence="4">zdho120</strain>
    </source>
</reference>
<dbReference type="Proteomes" id="UP000198211">
    <property type="component" value="Unassembled WGS sequence"/>
</dbReference>
<dbReference type="OrthoDB" id="126716at2759"/>
<evidence type="ECO:0000256" key="1">
    <source>
        <dbReference type="SAM" id="Coils"/>
    </source>
</evidence>
<feature type="compositionally biased region" description="Basic and acidic residues" evidence="2">
    <location>
        <begin position="222"/>
        <end position="234"/>
    </location>
</feature>
<organism evidence="3 4">
    <name type="scientific">Phytophthora megakarya</name>
    <dbReference type="NCBI Taxonomy" id="4795"/>
    <lineage>
        <taxon>Eukaryota</taxon>
        <taxon>Sar</taxon>
        <taxon>Stramenopiles</taxon>
        <taxon>Oomycota</taxon>
        <taxon>Peronosporomycetes</taxon>
        <taxon>Peronosporales</taxon>
        <taxon>Peronosporaceae</taxon>
        <taxon>Phytophthora</taxon>
    </lineage>
</organism>
<sequence length="365" mass="41203">MSAVSEQGGAVSAGYTRSHLEHLENMLQELTRAEDRERRQKMRNASINTKQKLLNDQLLRTQDELAAAQRSKDTLCEEIGTLKQTNEHQAQQLKQYKLDWKAARESQEAAVNKMENMEASTRIIKEQCLRSLAARIRTSEQVLQQLNVTIGTSFSARNAENCSDKRQMTPIKRKRVPELKEKSTMTEDSDKPQSTGIAMETEHQVERLSEPVAADAVSPMRRAKESEQQDRERAESKRIIAELQAQVDELEAEHSALSDKYTTLMCDHNETLTDSKAAAQDIEAKNSKIEELIQMLEVSRSKEHSIPTEKNSETDVDKEALGGRLKMLEENLAQMNGYADQLEMVIGQCPSCTAKLQSEGTQDPK</sequence>
<keyword evidence="4" id="KW-1185">Reference proteome</keyword>
<feature type="region of interest" description="Disordered" evidence="2">
    <location>
        <begin position="203"/>
        <end position="234"/>
    </location>
</feature>
<evidence type="ECO:0000313" key="3">
    <source>
        <dbReference type="EMBL" id="OWZ07567.1"/>
    </source>
</evidence>
<protein>
    <submittedName>
        <fullName evidence="3">Uncharacterized protein</fullName>
    </submittedName>
</protein>
<gene>
    <name evidence="3" type="ORF">PHMEG_00020021</name>
</gene>
<feature type="compositionally biased region" description="Basic and acidic residues" evidence="2">
    <location>
        <begin position="177"/>
        <end position="191"/>
    </location>
</feature>
<dbReference type="EMBL" id="NBNE01003487">
    <property type="protein sequence ID" value="OWZ07567.1"/>
    <property type="molecule type" value="Genomic_DNA"/>
</dbReference>
<accession>A0A225VS00</accession>
<dbReference type="AlphaFoldDB" id="A0A225VS00"/>
<name>A0A225VS00_9STRA</name>
<proteinExistence type="predicted"/>
<feature type="region of interest" description="Disordered" evidence="2">
    <location>
        <begin position="177"/>
        <end position="196"/>
    </location>
</feature>